<dbReference type="SUPFAM" id="SSF54001">
    <property type="entry name" value="Cysteine proteinases"/>
    <property type="match status" value="1"/>
</dbReference>
<evidence type="ECO:0000259" key="1">
    <source>
        <dbReference type="Pfam" id="PF05257"/>
    </source>
</evidence>
<organism evidence="2 3">
    <name type="scientific">Cohnella silvisoli</name>
    <dbReference type="NCBI Taxonomy" id="2873699"/>
    <lineage>
        <taxon>Bacteria</taxon>
        <taxon>Bacillati</taxon>
        <taxon>Bacillota</taxon>
        <taxon>Bacilli</taxon>
        <taxon>Bacillales</taxon>
        <taxon>Paenibacillaceae</taxon>
        <taxon>Cohnella</taxon>
    </lineage>
</organism>
<dbReference type="EMBL" id="JASKHM010000009">
    <property type="protein sequence ID" value="MEQ4484069.1"/>
    <property type="molecule type" value="Genomic_DNA"/>
</dbReference>
<dbReference type="InterPro" id="IPR007921">
    <property type="entry name" value="CHAP_dom"/>
</dbReference>
<dbReference type="RefSeq" id="WP_232186438.1">
    <property type="nucleotide sequence ID" value="NZ_JAIOAP010000008.1"/>
</dbReference>
<dbReference type="Proteomes" id="UP001493487">
    <property type="component" value="Unassembled WGS sequence"/>
</dbReference>
<reference evidence="2 3" key="1">
    <citation type="journal article" date="2023" name="Genome Announc.">
        <title>Pan-Genome Analyses of the Genus Cohnella and Proposal of the Novel Species Cohnella silvisoli sp. nov., Isolated from Forest Soil.</title>
        <authorList>
            <person name="Wang C."/>
            <person name="Mao L."/>
            <person name="Bao G."/>
            <person name="Zhu H."/>
        </authorList>
    </citation>
    <scope>NUCLEOTIDE SEQUENCE [LARGE SCALE GENOMIC DNA]</scope>
    <source>
        <strain evidence="2 3">NL03-T5-1</strain>
    </source>
</reference>
<dbReference type="Gene3D" id="3.90.1720.10">
    <property type="entry name" value="endopeptidase domain like (from Nostoc punctiforme)"/>
    <property type="match status" value="1"/>
</dbReference>
<dbReference type="InterPro" id="IPR038765">
    <property type="entry name" value="Papain-like_cys_pep_sf"/>
</dbReference>
<sequence>MTSDKRQLLANIAEKLAQKPIIGNEHQYGPDIEPLLLYFDRSDKNIGFPWCAAFVYHCSVQAGFGLPVKDPRVKNRFASVHAWLEWSKLQGYYYPVTEVTFKPDRGDLIIYDDIDGNGPHDHIGVVLGTEEEYIITAEGNVKNKSGIFRRDRFLYINGYVRIDNSYRY</sequence>
<accession>A0ABV1KVF9</accession>
<protein>
    <submittedName>
        <fullName evidence="2">CHAP domain-containing protein</fullName>
    </submittedName>
</protein>
<gene>
    <name evidence="2" type="ORF">QJS35_16850</name>
</gene>
<comment type="caution">
    <text evidence="2">The sequence shown here is derived from an EMBL/GenBank/DDBJ whole genome shotgun (WGS) entry which is preliminary data.</text>
</comment>
<keyword evidence="3" id="KW-1185">Reference proteome</keyword>
<name>A0ABV1KVF9_9BACL</name>
<evidence type="ECO:0000313" key="2">
    <source>
        <dbReference type="EMBL" id="MEQ4484069.1"/>
    </source>
</evidence>
<proteinExistence type="predicted"/>
<dbReference type="Pfam" id="PF05257">
    <property type="entry name" value="CHAP"/>
    <property type="match status" value="1"/>
</dbReference>
<evidence type="ECO:0000313" key="3">
    <source>
        <dbReference type="Proteomes" id="UP001493487"/>
    </source>
</evidence>
<feature type="domain" description="Peptidase C51" evidence="1">
    <location>
        <begin position="45"/>
        <end position="140"/>
    </location>
</feature>